<evidence type="ECO:0000313" key="1">
    <source>
        <dbReference type="EMBL" id="CUP84905.1"/>
    </source>
</evidence>
<organism evidence="1 2">
    <name type="scientific">Bacteroides uniformis</name>
    <dbReference type="NCBI Taxonomy" id="820"/>
    <lineage>
        <taxon>Bacteria</taxon>
        <taxon>Pseudomonadati</taxon>
        <taxon>Bacteroidota</taxon>
        <taxon>Bacteroidia</taxon>
        <taxon>Bacteroidales</taxon>
        <taxon>Bacteroidaceae</taxon>
        <taxon>Bacteroides</taxon>
    </lineage>
</organism>
<dbReference type="PROSITE" id="PS51257">
    <property type="entry name" value="PROKAR_LIPOPROTEIN"/>
    <property type="match status" value="1"/>
</dbReference>
<dbReference type="AlphaFoldDB" id="A0A174RP25"/>
<evidence type="ECO:0008006" key="3">
    <source>
        <dbReference type="Google" id="ProtNLM"/>
    </source>
</evidence>
<protein>
    <recommendedName>
        <fullName evidence="3">Lipoprotein</fullName>
    </recommendedName>
</protein>
<dbReference type="EMBL" id="CZAO01000011">
    <property type="protein sequence ID" value="CUP84905.1"/>
    <property type="molecule type" value="Genomic_DNA"/>
</dbReference>
<proteinExistence type="predicted"/>
<sequence length="139" mass="15723">MRTLLMLCLIALITGCNGDNPQCKAEKLINRYLENNLKDPDSYECIDMGKIGIVTPMSKALVETVKRATDGEFPTDSINSKLEQIKAMFESNDINPYDTLAWEISHRYRAKNSYGGYAITNCTYHFNKDISDIISVETK</sequence>
<gene>
    <name evidence="1" type="ORF">ERS852510_02490</name>
</gene>
<reference evidence="1 2" key="1">
    <citation type="submission" date="2015-09" db="EMBL/GenBank/DDBJ databases">
        <authorList>
            <consortium name="Pathogen Informatics"/>
        </authorList>
    </citation>
    <scope>NUCLEOTIDE SEQUENCE [LARGE SCALE GENOMIC DNA]</scope>
    <source>
        <strain evidence="1 2">2789STDY5834898</strain>
    </source>
</reference>
<dbReference type="Proteomes" id="UP000095766">
    <property type="component" value="Unassembled WGS sequence"/>
</dbReference>
<accession>A0A174RP25</accession>
<dbReference type="RefSeq" id="WP_007219302.1">
    <property type="nucleotide sequence ID" value="NZ_CZAO01000011.1"/>
</dbReference>
<name>A0A174RP25_BACUN</name>
<evidence type="ECO:0000313" key="2">
    <source>
        <dbReference type="Proteomes" id="UP000095766"/>
    </source>
</evidence>